<name>A0A7I8KJI7_SPIIN</name>
<reference evidence="2" key="1">
    <citation type="submission" date="2020-02" db="EMBL/GenBank/DDBJ databases">
        <authorList>
            <person name="Scholz U."/>
            <person name="Mascher M."/>
            <person name="Fiebig A."/>
        </authorList>
    </citation>
    <scope>NUCLEOTIDE SEQUENCE</scope>
</reference>
<evidence type="ECO:0000256" key="1">
    <source>
        <dbReference type="SAM" id="Phobius"/>
    </source>
</evidence>
<keyword evidence="1" id="KW-0472">Membrane</keyword>
<evidence type="ECO:0000313" key="3">
    <source>
        <dbReference type="Proteomes" id="UP000663760"/>
    </source>
</evidence>
<keyword evidence="1" id="KW-0812">Transmembrane</keyword>
<evidence type="ECO:0000313" key="2">
    <source>
        <dbReference type="EMBL" id="CAA7397165.1"/>
    </source>
</evidence>
<gene>
    <name evidence="2" type="ORF">SI8410_06007830</name>
</gene>
<accession>A0A7I8KJI7</accession>
<keyword evidence="1" id="KW-1133">Transmembrane helix</keyword>
<feature type="transmembrane region" description="Helical" evidence="1">
    <location>
        <begin position="12"/>
        <end position="29"/>
    </location>
</feature>
<keyword evidence="3" id="KW-1185">Reference proteome</keyword>
<sequence>MYQQLIDKPIQERLFLLLLILYFLTSIWGPSI</sequence>
<dbReference type="AlphaFoldDB" id="A0A7I8KJI7"/>
<proteinExistence type="predicted"/>
<dbReference type="Proteomes" id="UP000663760">
    <property type="component" value="Chromosome 6"/>
</dbReference>
<protein>
    <submittedName>
        <fullName evidence="2">Uncharacterized protein</fullName>
    </submittedName>
</protein>
<organism evidence="2 3">
    <name type="scientific">Spirodela intermedia</name>
    <name type="common">Intermediate duckweed</name>
    <dbReference type="NCBI Taxonomy" id="51605"/>
    <lineage>
        <taxon>Eukaryota</taxon>
        <taxon>Viridiplantae</taxon>
        <taxon>Streptophyta</taxon>
        <taxon>Embryophyta</taxon>
        <taxon>Tracheophyta</taxon>
        <taxon>Spermatophyta</taxon>
        <taxon>Magnoliopsida</taxon>
        <taxon>Liliopsida</taxon>
        <taxon>Araceae</taxon>
        <taxon>Lemnoideae</taxon>
        <taxon>Spirodela</taxon>
    </lineage>
</organism>
<dbReference type="EMBL" id="LR746269">
    <property type="protein sequence ID" value="CAA7397165.1"/>
    <property type="molecule type" value="Genomic_DNA"/>
</dbReference>